<evidence type="ECO:0000259" key="12">
    <source>
        <dbReference type="SMART" id="SM00471"/>
    </source>
</evidence>
<dbReference type="SMART" id="SM00471">
    <property type="entry name" value="HDc"/>
    <property type="match status" value="1"/>
</dbReference>
<dbReference type="PANTHER" id="PTHR11845">
    <property type="entry name" value="5'-DEOXYNUCLEOTIDASE HDDC2"/>
    <property type="match status" value="1"/>
</dbReference>
<keyword evidence="9" id="KW-0479">Metal-binding</keyword>
<evidence type="ECO:0000256" key="6">
    <source>
        <dbReference type="ARBA" id="ARBA00011738"/>
    </source>
</evidence>
<keyword evidence="10" id="KW-0378">Hydrolase</keyword>
<evidence type="ECO:0000256" key="9">
    <source>
        <dbReference type="ARBA" id="ARBA00022723"/>
    </source>
</evidence>
<dbReference type="SUPFAM" id="SSF109604">
    <property type="entry name" value="HD-domain/PDEase-like"/>
    <property type="match status" value="1"/>
</dbReference>
<evidence type="ECO:0000256" key="11">
    <source>
        <dbReference type="ARBA" id="ARBA00032735"/>
    </source>
</evidence>
<dbReference type="EC" id="3.1.3.89" evidence="7"/>
<dbReference type="InterPro" id="IPR003607">
    <property type="entry name" value="HD/PDEase_dom"/>
</dbReference>
<evidence type="ECO:0000256" key="5">
    <source>
        <dbReference type="ARBA" id="ARBA00009999"/>
    </source>
</evidence>
<comment type="cofactor">
    <cofactor evidence="3">
        <name>Co(2+)</name>
        <dbReference type="ChEBI" id="CHEBI:48828"/>
    </cofactor>
</comment>
<evidence type="ECO:0000256" key="7">
    <source>
        <dbReference type="ARBA" id="ARBA00012964"/>
    </source>
</evidence>
<evidence type="ECO:0000256" key="2">
    <source>
        <dbReference type="ARBA" id="ARBA00001936"/>
    </source>
</evidence>
<gene>
    <name evidence="13" type="ORF">OKIOD_LOCUS10589</name>
</gene>
<comment type="function">
    <text evidence="4">Catalyzes the dephosphorylation of the nucleoside 5'-monophosphates deoxyadenosine monophosphate (dAMP), deoxycytidine monophosphate (dCMP), deoxyguanosine monophosphate (dGMP) and deoxythymidine monophosphate (dTMP).</text>
</comment>
<reference evidence="13 14" key="1">
    <citation type="submission" date="2021-04" db="EMBL/GenBank/DDBJ databases">
        <authorList>
            <person name="Bliznina A."/>
        </authorList>
    </citation>
    <scope>NUCLEOTIDE SEQUENCE [LARGE SCALE GENOMIC DNA]</scope>
</reference>
<dbReference type="Pfam" id="PF13023">
    <property type="entry name" value="HD_3"/>
    <property type="match status" value="1"/>
</dbReference>
<evidence type="ECO:0000256" key="10">
    <source>
        <dbReference type="ARBA" id="ARBA00022801"/>
    </source>
</evidence>
<keyword evidence="14" id="KW-1185">Reference proteome</keyword>
<accession>A0ABN7STC8</accession>
<protein>
    <recommendedName>
        <fullName evidence="8">5'-deoxynucleotidase HDDC2</fullName>
        <ecNumber evidence="7">3.1.3.89</ecNumber>
    </recommendedName>
    <alternativeName>
        <fullName evidence="11">HD domain-containing protein 2</fullName>
    </alternativeName>
</protein>
<dbReference type="InterPro" id="IPR039356">
    <property type="entry name" value="YfbR/HDDC2"/>
</dbReference>
<proteinExistence type="inferred from homology"/>
<evidence type="ECO:0000256" key="1">
    <source>
        <dbReference type="ARBA" id="ARBA00001638"/>
    </source>
</evidence>
<sequence>MNILPFLRECLKIKKTVRTGWVRLGVKEPENVSEHMYFMALMALSATPKELNKDRCMKIAIVHDLAECITGDIVPEKYSGVSETDKHKMEREAIEKILGLLKRDFIERPDKETRDHIRELYDEYENQTTPEAKWVKDLDKLELIHQAIAYEKSDNLDLSGIIENTQAKVKTDAGKELLRELEDERNAYAQNTADKSPK</sequence>
<dbReference type="Gene3D" id="1.10.3210.10">
    <property type="entry name" value="Hypothetical protein af1432"/>
    <property type="match status" value="1"/>
</dbReference>
<comment type="similarity">
    <text evidence="5">Belongs to the HDDC2 family.</text>
</comment>
<evidence type="ECO:0000256" key="8">
    <source>
        <dbReference type="ARBA" id="ARBA00015933"/>
    </source>
</evidence>
<dbReference type="InterPro" id="IPR006674">
    <property type="entry name" value="HD_domain"/>
</dbReference>
<dbReference type="PANTHER" id="PTHR11845:SF13">
    <property type="entry name" value="5'-DEOXYNUCLEOTIDASE HDDC2"/>
    <property type="match status" value="1"/>
</dbReference>
<comment type="catalytic activity">
    <reaction evidence="1">
        <text>a 2'-deoxyribonucleoside 5'-phosphate + H2O = a 2'-deoxyribonucleoside + phosphate</text>
        <dbReference type="Rhea" id="RHEA:36167"/>
        <dbReference type="ChEBI" id="CHEBI:15377"/>
        <dbReference type="ChEBI" id="CHEBI:18274"/>
        <dbReference type="ChEBI" id="CHEBI:43474"/>
        <dbReference type="ChEBI" id="CHEBI:65317"/>
        <dbReference type="EC" id="3.1.3.89"/>
    </reaction>
</comment>
<evidence type="ECO:0000256" key="4">
    <source>
        <dbReference type="ARBA" id="ARBA00004074"/>
    </source>
</evidence>
<name>A0ABN7STC8_OIKDI</name>
<dbReference type="Proteomes" id="UP001158576">
    <property type="component" value="Chromosome 1"/>
</dbReference>
<organism evidence="13 14">
    <name type="scientific">Oikopleura dioica</name>
    <name type="common">Tunicate</name>
    <dbReference type="NCBI Taxonomy" id="34765"/>
    <lineage>
        <taxon>Eukaryota</taxon>
        <taxon>Metazoa</taxon>
        <taxon>Chordata</taxon>
        <taxon>Tunicata</taxon>
        <taxon>Appendicularia</taxon>
        <taxon>Copelata</taxon>
        <taxon>Oikopleuridae</taxon>
        <taxon>Oikopleura</taxon>
    </lineage>
</organism>
<evidence type="ECO:0000256" key="3">
    <source>
        <dbReference type="ARBA" id="ARBA00001941"/>
    </source>
</evidence>
<comment type="cofactor">
    <cofactor evidence="2">
        <name>Mn(2+)</name>
        <dbReference type="ChEBI" id="CHEBI:29035"/>
    </cofactor>
</comment>
<dbReference type="EMBL" id="OU015566">
    <property type="protein sequence ID" value="CAG5105090.1"/>
    <property type="molecule type" value="Genomic_DNA"/>
</dbReference>
<feature type="domain" description="HD/PDEase" evidence="12">
    <location>
        <begin position="28"/>
        <end position="153"/>
    </location>
</feature>
<comment type="subunit">
    <text evidence="6">Homodimer.</text>
</comment>
<evidence type="ECO:0000313" key="14">
    <source>
        <dbReference type="Proteomes" id="UP001158576"/>
    </source>
</evidence>
<evidence type="ECO:0000313" key="13">
    <source>
        <dbReference type="EMBL" id="CAG5105090.1"/>
    </source>
</evidence>